<feature type="compositionally biased region" description="Acidic residues" evidence="5">
    <location>
        <begin position="176"/>
        <end position="192"/>
    </location>
</feature>
<evidence type="ECO:0000313" key="6">
    <source>
        <dbReference type="EMBL" id="KAK9843954.1"/>
    </source>
</evidence>
<sequence>MKFRPNVPARRKVQDATAGAARSGAAAGPSHASGDARFEELLRSAREHEDRGGRGRGGRGSKGRSGGGGQVTFIPATVGGPALKRPSGGGGGKGSGGGLGGGGGGGGGSGGGGGGDSKVSLTRRTDTKVKREDGLPVAASDEEEDEEAGGPRGRRSMLNYDEYYPMLLPLRRQEDEGLDDEPPDEEAGADDSVDWAQIAAERGTAAEELGLWRPQGGTEDEDERRLVLLQLPTQLPARALQLAEDPGIARLRRQKQEDEPPRRLARSMRECVPGRAGQLLVFESGAVKLQLGDALLDVTSGGAADFRQEAAVLHGTQLLHLGEVPVRAVASVDVPSLLSDEPLPQWRSVPADELPAALRPGAAAGNHRSAVRPGGAGSGGGGGSSGGGVSGIKLEPEAGGSGFVGFVGAIVTDRDGTPAERGSISASDAPPASRSHRGPQLGSDDEDGPEPQGRPAGGSGMRGESSDSLGAGDMDTG</sequence>
<evidence type="ECO:0000256" key="5">
    <source>
        <dbReference type="SAM" id="MobiDB-lite"/>
    </source>
</evidence>
<evidence type="ECO:0000256" key="1">
    <source>
        <dbReference type="ARBA" id="ARBA00004123"/>
    </source>
</evidence>
<protein>
    <submittedName>
        <fullName evidence="6">Uncharacterized protein</fullName>
    </submittedName>
</protein>
<dbReference type="GO" id="GO:0042797">
    <property type="term" value="P:tRNA transcription by RNA polymerase III"/>
    <property type="evidence" value="ECO:0007669"/>
    <property type="project" value="TreeGrafter"/>
</dbReference>
<comment type="caution">
    <text evidence="6">The sequence shown here is derived from an EMBL/GenBank/DDBJ whole genome shotgun (WGS) entry which is preliminary data.</text>
</comment>
<accession>A0AAW1SEH9</accession>
<dbReference type="EMBL" id="JALJOU010000004">
    <property type="protein sequence ID" value="KAK9843954.1"/>
    <property type="molecule type" value="Genomic_DNA"/>
</dbReference>
<dbReference type="InterPro" id="IPR007811">
    <property type="entry name" value="RPC4"/>
</dbReference>
<feature type="compositionally biased region" description="Gly residues" evidence="5">
    <location>
        <begin position="374"/>
        <end position="390"/>
    </location>
</feature>
<dbReference type="GO" id="GO:0005666">
    <property type="term" value="C:RNA polymerase III complex"/>
    <property type="evidence" value="ECO:0007669"/>
    <property type="project" value="InterPro"/>
</dbReference>
<keyword evidence="4" id="KW-0539">Nucleus</keyword>
<comment type="subcellular location">
    <subcellularLocation>
        <location evidence="1">Nucleus</location>
    </subcellularLocation>
</comment>
<feature type="compositionally biased region" description="Basic and acidic residues" evidence="5">
    <location>
        <begin position="34"/>
        <end position="53"/>
    </location>
</feature>
<dbReference type="PANTHER" id="PTHR13408:SF0">
    <property type="entry name" value="DNA-DIRECTED RNA POLYMERASE III SUBUNIT RPC4"/>
    <property type="match status" value="1"/>
</dbReference>
<keyword evidence="3" id="KW-0804">Transcription</keyword>
<dbReference type="PANTHER" id="PTHR13408">
    <property type="entry name" value="DNA-DIRECTED RNA POLYMERASE III"/>
    <property type="match status" value="1"/>
</dbReference>
<gene>
    <name evidence="6" type="ORF">WJX81_000386</name>
</gene>
<reference evidence="6 7" key="1">
    <citation type="journal article" date="2024" name="Nat. Commun.">
        <title>Phylogenomics reveals the evolutionary origins of lichenization in chlorophyte algae.</title>
        <authorList>
            <person name="Puginier C."/>
            <person name="Libourel C."/>
            <person name="Otte J."/>
            <person name="Skaloud P."/>
            <person name="Haon M."/>
            <person name="Grisel S."/>
            <person name="Petersen M."/>
            <person name="Berrin J.G."/>
            <person name="Delaux P.M."/>
            <person name="Dal Grande F."/>
            <person name="Keller J."/>
        </authorList>
    </citation>
    <scope>NUCLEOTIDE SEQUENCE [LARGE SCALE GENOMIC DNA]</scope>
    <source>
        <strain evidence="6 7">SAG 245.80</strain>
    </source>
</reference>
<dbReference type="AlphaFoldDB" id="A0AAW1SEH9"/>
<dbReference type="Pfam" id="PF05132">
    <property type="entry name" value="RNA_pol_Rpc4"/>
    <property type="match status" value="1"/>
</dbReference>
<evidence type="ECO:0000256" key="2">
    <source>
        <dbReference type="ARBA" id="ARBA00022478"/>
    </source>
</evidence>
<dbReference type="GO" id="GO:0003677">
    <property type="term" value="F:DNA binding"/>
    <property type="evidence" value="ECO:0007669"/>
    <property type="project" value="InterPro"/>
</dbReference>
<feature type="compositionally biased region" description="Low complexity" evidence="5">
    <location>
        <begin position="16"/>
        <end position="33"/>
    </location>
</feature>
<evidence type="ECO:0000256" key="3">
    <source>
        <dbReference type="ARBA" id="ARBA00023163"/>
    </source>
</evidence>
<evidence type="ECO:0000313" key="7">
    <source>
        <dbReference type="Proteomes" id="UP001445335"/>
    </source>
</evidence>
<feature type="compositionally biased region" description="Basic and acidic residues" evidence="5">
    <location>
        <begin position="123"/>
        <end position="134"/>
    </location>
</feature>
<feature type="region of interest" description="Disordered" evidence="5">
    <location>
        <begin position="413"/>
        <end position="477"/>
    </location>
</feature>
<feature type="compositionally biased region" description="Gly residues" evidence="5">
    <location>
        <begin position="87"/>
        <end position="116"/>
    </location>
</feature>
<feature type="region of interest" description="Disordered" evidence="5">
    <location>
        <begin position="361"/>
        <end position="394"/>
    </location>
</feature>
<dbReference type="Proteomes" id="UP001445335">
    <property type="component" value="Unassembled WGS sequence"/>
</dbReference>
<keyword evidence="7" id="KW-1185">Reference proteome</keyword>
<name>A0AAW1SEH9_9CHLO</name>
<organism evidence="6 7">
    <name type="scientific">Elliptochloris bilobata</name>
    <dbReference type="NCBI Taxonomy" id="381761"/>
    <lineage>
        <taxon>Eukaryota</taxon>
        <taxon>Viridiplantae</taxon>
        <taxon>Chlorophyta</taxon>
        <taxon>core chlorophytes</taxon>
        <taxon>Trebouxiophyceae</taxon>
        <taxon>Trebouxiophyceae incertae sedis</taxon>
        <taxon>Elliptochloris clade</taxon>
        <taxon>Elliptochloris</taxon>
    </lineage>
</organism>
<keyword evidence="2" id="KW-0240">DNA-directed RNA polymerase</keyword>
<proteinExistence type="predicted"/>
<feature type="region of interest" description="Disordered" evidence="5">
    <location>
        <begin position="1"/>
        <end position="192"/>
    </location>
</feature>
<evidence type="ECO:0000256" key="4">
    <source>
        <dbReference type="ARBA" id="ARBA00023242"/>
    </source>
</evidence>